<name>A0A6I8N351_ORNAN</name>
<evidence type="ECO:0000256" key="7">
    <source>
        <dbReference type="ARBA" id="ARBA00023180"/>
    </source>
</evidence>
<comment type="subcellular location">
    <subcellularLocation>
        <location evidence="1">Secreted</location>
    </subcellularLocation>
</comment>
<evidence type="ECO:0000313" key="11">
    <source>
        <dbReference type="Ensembl" id="ENSOANP00000035524.1"/>
    </source>
</evidence>
<accession>A0A6I8N351</accession>
<dbReference type="AlphaFoldDB" id="A0A6I8N351"/>
<evidence type="ECO:0000256" key="9">
    <source>
        <dbReference type="SAM" id="SignalP"/>
    </source>
</evidence>
<evidence type="ECO:0000256" key="1">
    <source>
        <dbReference type="ARBA" id="ARBA00004613"/>
    </source>
</evidence>
<dbReference type="InParanoid" id="A0A6I8N351"/>
<keyword evidence="5 9" id="KW-0732">Signal</keyword>
<dbReference type="PANTHER" id="PTHR11461">
    <property type="entry name" value="SERINE PROTEASE INHIBITOR, SERPIN"/>
    <property type="match status" value="1"/>
</dbReference>
<evidence type="ECO:0000256" key="5">
    <source>
        <dbReference type="ARBA" id="ARBA00022729"/>
    </source>
</evidence>
<gene>
    <name evidence="11" type="primary">SERPINI2</name>
</gene>
<keyword evidence="6" id="KW-0722">Serine protease inhibitor</keyword>
<organism evidence="11 12">
    <name type="scientific">Ornithorhynchus anatinus</name>
    <name type="common">Duckbill platypus</name>
    <dbReference type="NCBI Taxonomy" id="9258"/>
    <lineage>
        <taxon>Eukaryota</taxon>
        <taxon>Metazoa</taxon>
        <taxon>Chordata</taxon>
        <taxon>Craniata</taxon>
        <taxon>Vertebrata</taxon>
        <taxon>Euteleostomi</taxon>
        <taxon>Mammalia</taxon>
        <taxon>Monotremata</taxon>
        <taxon>Ornithorhynchidae</taxon>
        <taxon>Ornithorhynchus</taxon>
    </lineage>
</organism>
<dbReference type="PROSITE" id="PS00284">
    <property type="entry name" value="SERPIN"/>
    <property type="match status" value="1"/>
</dbReference>
<dbReference type="InterPro" id="IPR042178">
    <property type="entry name" value="Serpin_sf_1"/>
</dbReference>
<dbReference type="FunFam" id="2.10.310.10:FF:000001">
    <property type="entry name" value="Serpin family A member 1"/>
    <property type="match status" value="1"/>
</dbReference>
<keyword evidence="7" id="KW-0325">Glycoprotein</keyword>
<dbReference type="FunCoup" id="A0A6I8N351">
    <property type="interactions" value="64"/>
</dbReference>
<dbReference type="Gene3D" id="2.30.39.10">
    <property type="entry name" value="Alpha-1-antitrypsin, domain 1"/>
    <property type="match status" value="1"/>
</dbReference>
<evidence type="ECO:0000256" key="2">
    <source>
        <dbReference type="ARBA" id="ARBA00009500"/>
    </source>
</evidence>
<dbReference type="GO" id="GO:0005615">
    <property type="term" value="C:extracellular space"/>
    <property type="evidence" value="ECO:0000318"/>
    <property type="project" value="GO_Central"/>
</dbReference>
<feature type="domain" description="Serpin" evidence="10">
    <location>
        <begin position="36"/>
        <end position="398"/>
    </location>
</feature>
<dbReference type="PANTHER" id="PTHR11461:SF51">
    <property type="entry name" value="SERPIN I2"/>
    <property type="match status" value="1"/>
</dbReference>
<dbReference type="Proteomes" id="UP000002279">
    <property type="component" value="Chromosome 1"/>
</dbReference>
<dbReference type="FunFam" id="3.30.497.10:FF:000005">
    <property type="entry name" value="serpin I2 isoform X1"/>
    <property type="match status" value="1"/>
</dbReference>
<dbReference type="InterPro" id="IPR023796">
    <property type="entry name" value="Serpin_dom"/>
</dbReference>
<evidence type="ECO:0000256" key="6">
    <source>
        <dbReference type="ARBA" id="ARBA00022900"/>
    </source>
</evidence>
<dbReference type="SUPFAM" id="SSF56574">
    <property type="entry name" value="Serpins"/>
    <property type="match status" value="1"/>
</dbReference>
<evidence type="ECO:0000313" key="12">
    <source>
        <dbReference type="Proteomes" id="UP000002279"/>
    </source>
</evidence>
<evidence type="ECO:0000256" key="3">
    <source>
        <dbReference type="ARBA" id="ARBA00022525"/>
    </source>
</evidence>
<evidence type="ECO:0000256" key="8">
    <source>
        <dbReference type="RuleBase" id="RU000411"/>
    </source>
</evidence>
<dbReference type="OMA" id="IPMMHLQ"/>
<proteinExistence type="inferred from homology"/>
<dbReference type="InterPro" id="IPR042185">
    <property type="entry name" value="Serpin_sf_2"/>
</dbReference>
<dbReference type="Pfam" id="PF00079">
    <property type="entry name" value="Serpin"/>
    <property type="match status" value="1"/>
</dbReference>
<dbReference type="GeneTree" id="ENSGT00940000161641"/>
<dbReference type="Bgee" id="ENSOANG00000040124">
    <property type="expression patterns" value="Expressed in endometrium and 1 other cell type or tissue"/>
</dbReference>
<dbReference type="Gene3D" id="3.30.497.10">
    <property type="entry name" value="Antithrombin, subunit I, domain 2"/>
    <property type="match status" value="1"/>
</dbReference>
<keyword evidence="12" id="KW-1185">Reference proteome</keyword>
<dbReference type="InterPro" id="IPR023795">
    <property type="entry name" value="Serpin_CS"/>
</dbReference>
<evidence type="ECO:0000256" key="4">
    <source>
        <dbReference type="ARBA" id="ARBA00022690"/>
    </source>
</evidence>
<dbReference type="Ensembl" id="ENSOANT00000053656.1">
    <property type="protein sequence ID" value="ENSOANP00000035524.1"/>
    <property type="gene ID" value="ENSOANG00000040124.1"/>
</dbReference>
<protein>
    <submittedName>
        <fullName evidence="11">Serpin family I member 2</fullName>
    </submittedName>
</protein>
<feature type="chain" id="PRO_5026011273" evidence="9">
    <location>
        <begin position="22"/>
        <end position="411"/>
    </location>
</feature>
<keyword evidence="4" id="KW-0646">Protease inhibitor</keyword>
<dbReference type="SMART" id="SM00093">
    <property type="entry name" value="SERPIN"/>
    <property type="match status" value="1"/>
</dbReference>
<reference evidence="11" key="3">
    <citation type="submission" date="2025-09" db="UniProtKB">
        <authorList>
            <consortium name="Ensembl"/>
        </authorList>
    </citation>
    <scope>IDENTIFICATION</scope>
    <source>
        <strain evidence="11">Glennie</strain>
    </source>
</reference>
<dbReference type="InterPro" id="IPR000215">
    <property type="entry name" value="Serpin_fam"/>
</dbReference>
<keyword evidence="3" id="KW-0964">Secreted</keyword>
<reference evidence="11 12" key="1">
    <citation type="journal article" date="2008" name="Nature">
        <title>Genome analysis of the platypus reveals unique signatures of evolution.</title>
        <authorList>
            <person name="Warren W.C."/>
            <person name="Hillier L.W."/>
            <person name="Marshall Graves J.A."/>
            <person name="Birney E."/>
            <person name="Ponting C.P."/>
            <person name="Grutzner F."/>
            <person name="Belov K."/>
            <person name="Miller W."/>
            <person name="Clarke L."/>
            <person name="Chinwalla A.T."/>
            <person name="Yang S.P."/>
            <person name="Heger A."/>
            <person name="Locke D.P."/>
            <person name="Miethke P."/>
            <person name="Waters P.D."/>
            <person name="Veyrunes F."/>
            <person name="Fulton L."/>
            <person name="Fulton B."/>
            <person name="Graves T."/>
            <person name="Wallis J."/>
            <person name="Puente X.S."/>
            <person name="Lopez-Otin C."/>
            <person name="Ordonez G.R."/>
            <person name="Eichler E.E."/>
            <person name="Chen L."/>
            <person name="Cheng Z."/>
            <person name="Deakin J.E."/>
            <person name="Alsop A."/>
            <person name="Thompson K."/>
            <person name="Kirby P."/>
            <person name="Papenfuss A.T."/>
            <person name="Wakefield M.J."/>
            <person name="Olender T."/>
            <person name="Lancet D."/>
            <person name="Huttley G.A."/>
            <person name="Smit A.F."/>
            <person name="Pask A."/>
            <person name="Temple-Smith P."/>
            <person name="Batzer M.A."/>
            <person name="Walker J.A."/>
            <person name="Konkel M.K."/>
            <person name="Harris R.S."/>
            <person name="Whittington C.M."/>
            <person name="Wong E.S."/>
            <person name="Gemmell N.J."/>
            <person name="Buschiazzo E."/>
            <person name="Vargas Jentzsch I.M."/>
            <person name="Merkel A."/>
            <person name="Schmitz J."/>
            <person name="Zemann A."/>
            <person name="Churakov G."/>
            <person name="Kriegs J.O."/>
            <person name="Brosius J."/>
            <person name="Murchison E.P."/>
            <person name="Sachidanandam R."/>
            <person name="Smith C."/>
            <person name="Hannon G.J."/>
            <person name="Tsend-Ayush E."/>
            <person name="McMillan D."/>
            <person name="Attenborough R."/>
            <person name="Rens W."/>
            <person name="Ferguson-Smith M."/>
            <person name="Lefevre C.M."/>
            <person name="Sharp J.A."/>
            <person name="Nicholas K.R."/>
            <person name="Ray D.A."/>
            <person name="Kube M."/>
            <person name="Reinhardt R."/>
            <person name="Pringle T.H."/>
            <person name="Taylor J."/>
            <person name="Jones R.C."/>
            <person name="Nixon B."/>
            <person name="Dacheux J.L."/>
            <person name="Niwa H."/>
            <person name="Sekita Y."/>
            <person name="Huang X."/>
            <person name="Stark A."/>
            <person name="Kheradpour P."/>
            <person name="Kellis M."/>
            <person name="Flicek P."/>
            <person name="Chen Y."/>
            <person name="Webber C."/>
            <person name="Hardison R."/>
            <person name="Nelson J."/>
            <person name="Hallsworth-Pepin K."/>
            <person name="Delehaunty K."/>
            <person name="Markovic C."/>
            <person name="Minx P."/>
            <person name="Feng Y."/>
            <person name="Kremitzki C."/>
            <person name="Mitreva M."/>
            <person name="Glasscock J."/>
            <person name="Wylie T."/>
            <person name="Wohldmann P."/>
            <person name="Thiru P."/>
            <person name="Nhan M.N."/>
            <person name="Pohl C.S."/>
            <person name="Smith S.M."/>
            <person name="Hou S."/>
            <person name="Nefedov M."/>
            <person name="de Jong P.J."/>
            <person name="Renfree M.B."/>
            <person name="Mardis E.R."/>
            <person name="Wilson R.K."/>
        </authorList>
    </citation>
    <scope>NUCLEOTIDE SEQUENCE [LARGE SCALE GENOMIC DNA]</scope>
    <source>
        <strain evidence="11 12">Glennie</strain>
    </source>
</reference>
<dbReference type="GO" id="GO:0004867">
    <property type="term" value="F:serine-type endopeptidase inhibitor activity"/>
    <property type="evidence" value="ECO:0000318"/>
    <property type="project" value="GO_Central"/>
</dbReference>
<comment type="similarity">
    <text evidence="2 8">Belongs to the serpin family.</text>
</comment>
<feature type="signal peptide" evidence="9">
    <location>
        <begin position="1"/>
        <end position="21"/>
    </location>
</feature>
<dbReference type="InterPro" id="IPR036186">
    <property type="entry name" value="Serpin_sf"/>
</dbReference>
<evidence type="ECO:0000259" key="10">
    <source>
        <dbReference type="SMART" id="SM00093"/>
    </source>
</evidence>
<reference evidence="11" key="2">
    <citation type="submission" date="2025-08" db="UniProtKB">
        <authorList>
            <consortium name="Ensembl"/>
        </authorList>
    </citation>
    <scope>IDENTIFICATION</scope>
    <source>
        <strain evidence="11">Glennie</strain>
    </source>
</reference>
<sequence length="411" mass="46561">MHGAWFPSLLPILFAVSLAWSENSIPLASRTTRFAVDLYHALRSSHSEENILYSPFGASMILGMVELGAKGKLKSQIRQMLKLQGNSTGEEFFMFKSFFSGISEKNKEFTFHLANALYLQEGFSVKEQYLHSNKEIFQSAVKLVNFQDSKPCAKAINTWIESKTDGKMKNMFSPEEFGPLTRLLLVNAIYFKGDWKQKFKIEATRLMSFTKRDGSIVKIPMMNLLLRTKFGHFSESTVSYQVLELPYKSDEFGLILILPVEGTDIEEVEKLITPELVKEWLTKIQEEEVEISLPRFKIEQKLDFKEAFSSLNVTEMFSGGCDLSGITDSADLYVSKVAQKSFFEINEDGSEAAASSGMQVPVIMSLARNQFVANHPFLFIMKNNPTESILFMGRMADPEVQKIKGRDINSL</sequence>